<dbReference type="RefSeq" id="XP_017879106.1">
    <property type="nucleotide sequence ID" value="XM_018023617.2"/>
</dbReference>
<feature type="domain" description="F-box" evidence="1">
    <location>
        <begin position="23"/>
        <end position="64"/>
    </location>
</feature>
<evidence type="ECO:0000313" key="2">
    <source>
        <dbReference type="Proteomes" id="UP000694925"/>
    </source>
</evidence>
<dbReference type="GeneID" id="108624362"/>
<dbReference type="PANTHER" id="PTHR14939:SF5">
    <property type="entry name" value="F-BOX ONLY PROTEIN 22"/>
    <property type="match status" value="1"/>
</dbReference>
<dbReference type="Pfam" id="PF12937">
    <property type="entry name" value="F-box-like"/>
    <property type="match status" value="1"/>
</dbReference>
<reference evidence="3" key="1">
    <citation type="submission" date="2025-08" db="UniProtKB">
        <authorList>
            <consortium name="RefSeq"/>
        </authorList>
    </citation>
    <scope>IDENTIFICATION</scope>
    <source>
        <tissue evidence="3">Whole body</tissue>
    </source>
</reference>
<keyword evidence="2" id="KW-1185">Reference proteome</keyword>
<dbReference type="Proteomes" id="UP000694925">
    <property type="component" value="Unplaced"/>
</dbReference>
<dbReference type="GO" id="GO:0000209">
    <property type="term" value="P:protein polyubiquitination"/>
    <property type="evidence" value="ECO:0007669"/>
    <property type="project" value="TreeGrafter"/>
</dbReference>
<gene>
    <name evidence="3" type="primary">LOC108624362</name>
</gene>
<dbReference type="Gene3D" id="1.20.1280.50">
    <property type="match status" value="1"/>
</dbReference>
<dbReference type="GO" id="GO:0032436">
    <property type="term" value="P:positive regulation of proteasomal ubiquitin-dependent protein catabolic process"/>
    <property type="evidence" value="ECO:0007669"/>
    <property type="project" value="TreeGrafter"/>
</dbReference>
<proteinExistence type="predicted"/>
<dbReference type="SUPFAM" id="SSF81383">
    <property type="entry name" value="F-box domain"/>
    <property type="match status" value="1"/>
</dbReference>
<dbReference type="PANTHER" id="PTHR14939">
    <property type="entry name" value="F-BOX ONLY PROTEIN 22"/>
    <property type="match status" value="1"/>
</dbReference>
<dbReference type="AlphaFoldDB" id="A0AAJ7N5U0"/>
<organism evidence="2 3">
    <name type="scientific">Ceratina calcarata</name>
    <dbReference type="NCBI Taxonomy" id="156304"/>
    <lineage>
        <taxon>Eukaryota</taxon>
        <taxon>Metazoa</taxon>
        <taxon>Ecdysozoa</taxon>
        <taxon>Arthropoda</taxon>
        <taxon>Hexapoda</taxon>
        <taxon>Insecta</taxon>
        <taxon>Pterygota</taxon>
        <taxon>Neoptera</taxon>
        <taxon>Endopterygota</taxon>
        <taxon>Hymenoptera</taxon>
        <taxon>Apocrita</taxon>
        <taxon>Aculeata</taxon>
        <taxon>Apoidea</taxon>
        <taxon>Anthophila</taxon>
        <taxon>Apidae</taxon>
        <taxon>Ceratina</taxon>
        <taxon>Zadontomerus</taxon>
    </lineage>
</organism>
<protein>
    <submittedName>
        <fullName evidence="3">F-box only protein 22-like</fullName>
    </submittedName>
</protein>
<dbReference type="PROSITE" id="PS50181">
    <property type="entry name" value="FBOX"/>
    <property type="match status" value="1"/>
</dbReference>
<dbReference type="InterPro" id="IPR036047">
    <property type="entry name" value="F-box-like_dom_sf"/>
</dbReference>
<name>A0AAJ7N5U0_9HYME</name>
<accession>A0AAJ7N5U0</accession>
<evidence type="ECO:0000313" key="3">
    <source>
        <dbReference type="RefSeq" id="XP_017879106.1"/>
    </source>
</evidence>
<dbReference type="InterPro" id="IPR001810">
    <property type="entry name" value="F-box_dom"/>
</dbReference>
<dbReference type="KEGG" id="ccal:108624362"/>
<evidence type="ECO:0000259" key="1">
    <source>
        <dbReference type="PROSITE" id="PS50181"/>
    </source>
</evidence>
<sequence>MNRRGKRSYEGDASTNVREKKKLNICSQLTYDVLRIIFKYLNPKELSNASLVCRTWQEVANDEERSRGPVCIEGNLLREEDEFINEISDNLWIKPKLGLFFKSSAGCRMKAHCKDCYCKFFPRDCDVVTLGTNSIIFENKEIEEIHEDNVACTFLPKIPNVSIKVIPVFKHSHTSDEQLVEQLRVLVNSFHNIKCALLFWSYRCRRRMNRFTSLLTAREEIMVPICGGMVFDVRICNRNINRCLEFANCVAITFTGPVNAWSVVIREDTKEQVEQELTSFKNSISLKRHSLAFMSACNGRGRELYNEVDVESSIFKRLFPEVRLVGAFMNGEFGTTTVPSKFANSSGNHWYKQFTTVFLILTYG</sequence>